<gene>
    <name evidence="3" type="primary">LOC108557433</name>
</gene>
<name>A0ABM1M4C9_NICVS</name>
<dbReference type="GeneID" id="108557433"/>
<organism evidence="2 3">
    <name type="scientific">Nicrophorus vespilloides</name>
    <name type="common">Boreal carrion beetle</name>
    <dbReference type="NCBI Taxonomy" id="110193"/>
    <lineage>
        <taxon>Eukaryota</taxon>
        <taxon>Metazoa</taxon>
        <taxon>Ecdysozoa</taxon>
        <taxon>Arthropoda</taxon>
        <taxon>Hexapoda</taxon>
        <taxon>Insecta</taxon>
        <taxon>Pterygota</taxon>
        <taxon>Neoptera</taxon>
        <taxon>Endopterygota</taxon>
        <taxon>Coleoptera</taxon>
        <taxon>Polyphaga</taxon>
        <taxon>Staphyliniformia</taxon>
        <taxon>Silphidae</taxon>
        <taxon>Nicrophorinae</taxon>
        <taxon>Nicrophorus</taxon>
    </lineage>
</organism>
<feature type="region of interest" description="Disordered" evidence="1">
    <location>
        <begin position="96"/>
        <end position="118"/>
    </location>
</feature>
<accession>A0ABM1M4C9</accession>
<protein>
    <submittedName>
        <fullName evidence="3">Uncharacterized protein LOC108557433</fullName>
    </submittedName>
</protein>
<proteinExistence type="predicted"/>
<reference evidence="3" key="1">
    <citation type="submission" date="2025-08" db="UniProtKB">
        <authorList>
            <consortium name="RefSeq"/>
        </authorList>
    </citation>
    <scope>IDENTIFICATION</scope>
    <source>
        <tissue evidence="3">Whole Larva</tissue>
    </source>
</reference>
<evidence type="ECO:0000256" key="1">
    <source>
        <dbReference type="SAM" id="MobiDB-lite"/>
    </source>
</evidence>
<evidence type="ECO:0000313" key="3">
    <source>
        <dbReference type="RefSeq" id="XP_017769429.1"/>
    </source>
</evidence>
<sequence>MALEITTAVSRLMHNKGEPKTSKKRLLGVVAQSIKLYAAPIWECRSYRTIFQDAVQVIAGVPPIELLVLERGERQKDATTADARVRLLQKWQDKWHRSEKGTWTPNPANRGLVKQKSW</sequence>
<dbReference type="Proteomes" id="UP000695000">
    <property type="component" value="Unplaced"/>
</dbReference>
<evidence type="ECO:0000313" key="2">
    <source>
        <dbReference type="Proteomes" id="UP000695000"/>
    </source>
</evidence>
<keyword evidence="2" id="KW-1185">Reference proteome</keyword>
<dbReference type="RefSeq" id="XP_017769429.1">
    <property type="nucleotide sequence ID" value="XM_017913940.1"/>
</dbReference>